<name>A0A848M4K1_PAELE</name>
<dbReference type="FunFam" id="3.50.50.60:FF:000033">
    <property type="entry name" value="Nitrite reductase [NAD(P)H], large subunit"/>
    <property type="match status" value="1"/>
</dbReference>
<evidence type="ECO:0000259" key="9">
    <source>
        <dbReference type="Pfam" id="PF18267"/>
    </source>
</evidence>
<evidence type="ECO:0000313" key="11">
    <source>
        <dbReference type="Proteomes" id="UP000565468"/>
    </source>
</evidence>
<dbReference type="Gene3D" id="3.50.50.60">
    <property type="entry name" value="FAD/NAD(P)-binding domain"/>
    <property type="match status" value="2"/>
</dbReference>
<comment type="cofactor">
    <cofactor evidence="1">
        <name>FAD</name>
        <dbReference type="ChEBI" id="CHEBI:57692"/>
    </cofactor>
</comment>
<dbReference type="InterPro" id="IPR016156">
    <property type="entry name" value="FAD/NAD-linked_Rdtase_dimer_sf"/>
</dbReference>
<evidence type="ECO:0000256" key="5">
    <source>
        <dbReference type="ARBA" id="ARBA00023004"/>
    </source>
</evidence>
<evidence type="ECO:0000256" key="1">
    <source>
        <dbReference type="ARBA" id="ARBA00001974"/>
    </source>
</evidence>
<dbReference type="InterPro" id="IPR007419">
    <property type="entry name" value="BFD-like_2Fe2S-bd_dom"/>
</dbReference>
<dbReference type="PANTHER" id="PTHR43429:SF3">
    <property type="entry name" value="NITRITE REDUCTASE [NAD(P)H]"/>
    <property type="match status" value="1"/>
</dbReference>
<proteinExistence type="predicted"/>
<dbReference type="CDD" id="cd19943">
    <property type="entry name" value="NirB_Fer2_BFD-like_1"/>
    <property type="match status" value="1"/>
</dbReference>
<dbReference type="InterPro" id="IPR050260">
    <property type="entry name" value="FAD-bd_OxRdtase"/>
</dbReference>
<gene>
    <name evidence="10" type="ORF">HII30_08710</name>
</gene>
<evidence type="ECO:0000259" key="8">
    <source>
        <dbReference type="Pfam" id="PF07992"/>
    </source>
</evidence>
<keyword evidence="3" id="KW-0479">Metal-binding</keyword>
<keyword evidence="2" id="KW-0285">Flavoprotein</keyword>
<keyword evidence="4" id="KW-0274">FAD</keyword>
<dbReference type="Pfam" id="PF04324">
    <property type="entry name" value="Fer2_BFD"/>
    <property type="match status" value="1"/>
</dbReference>
<comment type="caution">
    <text evidence="10">The sequence shown here is derived from an EMBL/GenBank/DDBJ whole genome shotgun (WGS) entry which is preliminary data.</text>
</comment>
<evidence type="ECO:0000256" key="3">
    <source>
        <dbReference type="ARBA" id="ARBA00022723"/>
    </source>
</evidence>
<dbReference type="PRINTS" id="PR00368">
    <property type="entry name" value="FADPNR"/>
</dbReference>
<dbReference type="Pfam" id="PF07992">
    <property type="entry name" value="Pyr_redox_2"/>
    <property type="match status" value="1"/>
</dbReference>
<dbReference type="CDD" id="cd19944">
    <property type="entry name" value="NirB_Fer2_BFD-like_2"/>
    <property type="match status" value="1"/>
</dbReference>
<feature type="domain" description="FAD/NAD(P)-binding" evidence="8">
    <location>
        <begin position="5"/>
        <end position="281"/>
    </location>
</feature>
<sequence>MNKEKLLIIGNGMAGVRCVEEILELDPLRFDITIVGAEPRPNYNRILLSKVLQGEQGHKDIVLNDWSWYQEHNINLLAGEQVSELNPENRQAITASGMVIPYDYLVLATGSAPFIPNIPGTEKEGVITFRTLDDCENMKRYALTYRKAVVIGGGLLGLEAARGLLHLGMEAAVIHNAPYIMNRQLDAQAAGMLQQELEGLGMTFLLDKHTARITGRNRVKELRFTDGSRLGVDVVVLAVGIRPRMELAERSGIRTSRGIVVDDYMRTSVPAIYAVGECAEHRGISYGLVAPLYEQAKILARTLCDSNPEPYTGSIPYSQLKISGIDVFSAGQITGPDTEVAVQHYDALSRTYKKVMQRHGRVAGAVLYGDTTESAALLSMVKTGAAAEQLLTRSSDHNEDQLGIRGMPLEEIICACNSVSKGQILSAVDEHRLQTVQEIKEKTRASGSCGGCRPQVSVLLQLAKDGKTNQAVKVKEGLKPVCSCTDKDHATLHSLISETVIHHEDIKSLTMHVLLQQLGWRTPDGCPVCRQAITFYLRMQDVDVQVLSPECLHAETEASAPWVTGIKVWLDPGLKKCEFYEQAQSLSSTCLARWIDVPLPDHLSAAITLLSGSSVSLLVHSIGISVSPAGWEVYAGGHSAHPVKESQLIGVAEEVEDVVELASAALQLYRQSAISGESIWQWVERRGVMEIRHHLLDESSRQALAIKLYRSCGRPAKANVNLEKMEGLCYGEA</sequence>
<dbReference type="GO" id="GO:0042128">
    <property type="term" value="P:nitrate assimilation"/>
    <property type="evidence" value="ECO:0007669"/>
    <property type="project" value="InterPro"/>
</dbReference>
<dbReference type="NCBIfam" id="TIGR02374">
    <property type="entry name" value="nitri_red_nirB"/>
    <property type="match status" value="1"/>
</dbReference>
<dbReference type="RefSeq" id="WP_169504638.1">
    <property type="nucleotide sequence ID" value="NZ_JABBPN010000006.1"/>
</dbReference>
<dbReference type="InterPro" id="IPR023753">
    <property type="entry name" value="FAD/NAD-binding_dom"/>
</dbReference>
<dbReference type="Gene3D" id="3.30.390.30">
    <property type="match status" value="1"/>
</dbReference>
<dbReference type="GO" id="GO:0046872">
    <property type="term" value="F:metal ion binding"/>
    <property type="evidence" value="ECO:0007669"/>
    <property type="project" value="UniProtKB-KW"/>
</dbReference>
<dbReference type="InterPro" id="IPR041575">
    <property type="entry name" value="Rubredoxin_C"/>
</dbReference>
<keyword evidence="11" id="KW-1185">Reference proteome</keyword>
<dbReference type="Proteomes" id="UP000565468">
    <property type="component" value="Unassembled WGS sequence"/>
</dbReference>
<dbReference type="InterPro" id="IPR045854">
    <property type="entry name" value="NO2/SO3_Rdtase_4Fe4S_sf"/>
</dbReference>
<dbReference type="GO" id="GO:0098809">
    <property type="term" value="F:nitrite reductase activity"/>
    <property type="evidence" value="ECO:0007669"/>
    <property type="project" value="InterPro"/>
</dbReference>
<dbReference type="Gene3D" id="3.30.413.10">
    <property type="entry name" value="Sulfite Reductase Hemoprotein, domain 1"/>
    <property type="match status" value="1"/>
</dbReference>
<evidence type="ECO:0000256" key="2">
    <source>
        <dbReference type="ARBA" id="ARBA00022630"/>
    </source>
</evidence>
<dbReference type="GO" id="GO:0050661">
    <property type="term" value="F:NADP binding"/>
    <property type="evidence" value="ECO:0007669"/>
    <property type="project" value="InterPro"/>
</dbReference>
<dbReference type="GO" id="GO:0051536">
    <property type="term" value="F:iron-sulfur cluster binding"/>
    <property type="evidence" value="ECO:0007669"/>
    <property type="project" value="UniProtKB-KW"/>
</dbReference>
<accession>A0A848M4K1</accession>
<dbReference type="AlphaFoldDB" id="A0A848M4K1"/>
<dbReference type="SUPFAM" id="SSF51905">
    <property type="entry name" value="FAD/NAD(P)-binding domain"/>
    <property type="match status" value="2"/>
</dbReference>
<evidence type="ECO:0000256" key="6">
    <source>
        <dbReference type="ARBA" id="ARBA00023014"/>
    </source>
</evidence>
<dbReference type="InterPro" id="IPR036188">
    <property type="entry name" value="FAD/NAD-bd_sf"/>
</dbReference>
<dbReference type="Pfam" id="PF18267">
    <property type="entry name" value="Rubredoxin_C"/>
    <property type="match status" value="1"/>
</dbReference>
<organism evidence="10 11">
    <name type="scientific">Paenibacillus lemnae</name>
    <dbReference type="NCBI Taxonomy" id="1330551"/>
    <lineage>
        <taxon>Bacteria</taxon>
        <taxon>Bacillati</taxon>
        <taxon>Bacillota</taxon>
        <taxon>Bacilli</taxon>
        <taxon>Bacillales</taxon>
        <taxon>Paenibacillaceae</taxon>
        <taxon>Paenibacillus</taxon>
    </lineage>
</organism>
<dbReference type="SUPFAM" id="SSF56014">
    <property type="entry name" value="Nitrite and sulphite reductase 4Fe-4S domain-like"/>
    <property type="match status" value="1"/>
</dbReference>
<dbReference type="GO" id="GO:0050660">
    <property type="term" value="F:flavin adenine dinucleotide binding"/>
    <property type="evidence" value="ECO:0007669"/>
    <property type="project" value="InterPro"/>
</dbReference>
<evidence type="ECO:0000259" key="7">
    <source>
        <dbReference type="Pfam" id="PF04324"/>
    </source>
</evidence>
<keyword evidence="5" id="KW-0408">Iron</keyword>
<dbReference type="EMBL" id="JABBPN010000006">
    <property type="protein sequence ID" value="NMO95847.1"/>
    <property type="molecule type" value="Genomic_DNA"/>
</dbReference>
<evidence type="ECO:0000313" key="10">
    <source>
        <dbReference type="EMBL" id="NMO95847.1"/>
    </source>
</evidence>
<dbReference type="InterPro" id="IPR041854">
    <property type="entry name" value="BFD-like_2Fe2S-bd_dom_sf"/>
</dbReference>
<dbReference type="InterPro" id="IPR012744">
    <property type="entry name" value="Nitri_red_NirB"/>
</dbReference>
<reference evidence="10 11" key="1">
    <citation type="submission" date="2020-04" db="EMBL/GenBank/DDBJ databases">
        <title>Paenibacillus algicola sp. nov., a novel marine bacterium producing alginate lyase.</title>
        <authorList>
            <person name="Huang H."/>
        </authorList>
    </citation>
    <scope>NUCLEOTIDE SEQUENCE [LARGE SCALE GENOMIC DNA]</scope>
    <source>
        <strain evidence="10 11">L7-75</strain>
    </source>
</reference>
<dbReference type="PANTHER" id="PTHR43429">
    <property type="entry name" value="PYRIDINE NUCLEOTIDE-DISULFIDE OXIDOREDUCTASE DOMAIN-CONTAINING"/>
    <property type="match status" value="1"/>
</dbReference>
<protein>
    <submittedName>
        <fullName evidence="10">NAD(P)/FAD-dependent oxidoreductase</fullName>
    </submittedName>
</protein>
<feature type="domain" description="NADH-rubredoxin oxidoreductase C-terminal" evidence="9">
    <location>
        <begin position="316"/>
        <end position="383"/>
    </location>
</feature>
<dbReference type="PRINTS" id="PR00411">
    <property type="entry name" value="PNDRDTASEI"/>
</dbReference>
<dbReference type="Gene3D" id="1.10.10.1100">
    <property type="entry name" value="BFD-like [2Fe-2S]-binding domain"/>
    <property type="match status" value="1"/>
</dbReference>
<feature type="domain" description="BFD-like [2Fe-2S]-binding" evidence="7">
    <location>
        <begin position="412"/>
        <end position="461"/>
    </location>
</feature>
<evidence type="ECO:0000256" key="4">
    <source>
        <dbReference type="ARBA" id="ARBA00022827"/>
    </source>
</evidence>
<keyword evidence="6" id="KW-0411">Iron-sulfur</keyword>